<proteinExistence type="predicted"/>
<dbReference type="AlphaFoldDB" id="A0A9P5Y4Y9"/>
<feature type="signal peptide" evidence="1">
    <location>
        <begin position="1"/>
        <end position="19"/>
    </location>
</feature>
<evidence type="ECO:0000313" key="3">
    <source>
        <dbReference type="Proteomes" id="UP000807353"/>
    </source>
</evidence>
<sequence>MFSLKSITSILALATLISAAPTNLNTDVQLIPPFATFCTGSISPRSGCADIPVVADTCVSFTGGLTFLNDEVSSGQIPVGFACTVFDGFGCFSSTGSDTVFLQGGTYSFFNVPGVSGPVNFNDKASSFSCSPIF</sequence>
<keyword evidence="1" id="KW-0732">Signal</keyword>
<accession>A0A9P5Y4Y9</accession>
<organism evidence="2 3">
    <name type="scientific">Collybia nuda</name>
    <dbReference type="NCBI Taxonomy" id="64659"/>
    <lineage>
        <taxon>Eukaryota</taxon>
        <taxon>Fungi</taxon>
        <taxon>Dikarya</taxon>
        <taxon>Basidiomycota</taxon>
        <taxon>Agaricomycotina</taxon>
        <taxon>Agaricomycetes</taxon>
        <taxon>Agaricomycetidae</taxon>
        <taxon>Agaricales</taxon>
        <taxon>Tricholomatineae</taxon>
        <taxon>Clitocybaceae</taxon>
        <taxon>Collybia</taxon>
    </lineage>
</organism>
<feature type="chain" id="PRO_5040238258" evidence="1">
    <location>
        <begin position="20"/>
        <end position="134"/>
    </location>
</feature>
<keyword evidence="3" id="KW-1185">Reference proteome</keyword>
<evidence type="ECO:0000256" key="1">
    <source>
        <dbReference type="SAM" id="SignalP"/>
    </source>
</evidence>
<dbReference type="EMBL" id="MU150263">
    <property type="protein sequence ID" value="KAF9463383.1"/>
    <property type="molecule type" value="Genomic_DNA"/>
</dbReference>
<gene>
    <name evidence="2" type="ORF">BDZ94DRAFT_1308895</name>
</gene>
<dbReference type="OrthoDB" id="2884912at2759"/>
<evidence type="ECO:0000313" key="2">
    <source>
        <dbReference type="EMBL" id="KAF9463383.1"/>
    </source>
</evidence>
<name>A0A9P5Y4Y9_9AGAR</name>
<reference evidence="2" key="1">
    <citation type="submission" date="2020-11" db="EMBL/GenBank/DDBJ databases">
        <authorList>
            <consortium name="DOE Joint Genome Institute"/>
            <person name="Ahrendt S."/>
            <person name="Riley R."/>
            <person name="Andreopoulos W."/>
            <person name="Labutti K."/>
            <person name="Pangilinan J."/>
            <person name="Ruiz-Duenas F.J."/>
            <person name="Barrasa J.M."/>
            <person name="Sanchez-Garcia M."/>
            <person name="Camarero S."/>
            <person name="Miyauchi S."/>
            <person name="Serrano A."/>
            <person name="Linde D."/>
            <person name="Babiker R."/>
            <person name="Drula E."/>
            <person name="Ayuso-Fernandez I."/>
            <person name="Pacheco R."/>
            <person name="Padilla G."/>
            <person name="Ferreira P."/>
            <person name="Barriuso J."/>
            <person name="Kellner H."/>
            <person name="Castanera R."/>
            <person name="Alfaro M."/>
            <person name="Ramirez L."/>
            <person name="Pisabarro A.G."/>
            <person name="Kuo A."/>
            <person name="Tritt A."/>
            <person name="Lipzen A."/>
            <person name="He G."/>
            <person name="Yan M."/>
            <person name="Ng V."/>
            <person name="Cullen D."/>
            <person name="Martin F."/>
            <person name="Rosso M.-N."/>
            <person name="Henrissat B."/>
            <person name="Hibbett D."/>
            <person name="Martinez A.T."/>
            <person name="Grigoriev I.V."/>
        </authorList>
    </citation>
    <scope>NUCLEOTIDE SEQUENCE</scope>
    <source>
        <strain evidence="2">CBS 247.69</strain>
    </source>
</reference>
<dbReference type="Proteomes" id="UP000807353">
    <property type="component" value="Unassembled WGS sequence"/>
</dbReference>
<comment type="caution">
    <text evidence="2">The sequence shown here is derived from an EMBL/GenBank/DDBJ whole genome shotgun (WGS) entry which is preliminary data.</text>
</comment>
<protein>
    <submittedName>
        <fullName evidence="2">Uncharacterized protein</fullName>
    </submittedName>
</protein>